<feature type="signal peptide" evidence="2">
    <location>
        <begin position="1"/>
        <end position="20"/>
    </location>
</feature>
<comment type="caution">
    <text evidence="4">The sequence shown here is derived from an EMBL/GenBank/DDBJ whole genome shotgun (WGS) entry which is preliminary data.</text>
</comment>
<dbReference type="SUPFAM" id="SSF57256">
    <property type="entry name" value="Elafin-like"/>
    <property type="match status" value="1"/>
</dbReference>
<dbReference type="Gene3D" id="4.10.75.10">
    <property type="entry name" value="Elafin-like"/>
    <property type="match status" value="1"/>
</dbReference>
<evidence type="ECO:0000313" key="5">
    <source>
        <dbReference type="Proteomes" id="UP001642540"/>
    </source>
</evidence>
<protein>
    <recommendedName>
        <fullName evidence="3">WAP domain-containing protein</fullName>
    </recommendedName>
</protein>
<accession>A0ABP1R7P0</accession>
<name>A0ABP1R7P0_9HEXA</name>
<feature type="domain" description="WAP" evidence="3">
    <location>
        <begin position="67"/>
        <end position="115"/>
    </location>
</feature>
<keyword evidence="2" id="KW-0732">Signal</keyword>
<organism evidence="4 5">
    <name type="scientific">Orchesella dallaii</name>
    <dbReference type="NCBI Taxonomy" id="48710"/>
    <lineage>
        <taxon>Eukaryota</taxon>
        <taxon>Metazoa</taxon>
        <taxon>Ecdysozoa</taxon>
        <taxon>Arthropoda</taxon>
        <taxon>Hexapoda</taxon>
        <taxon>Collembola</taxon>
        <taxon>Entomobryomorpha</taxon>
        <taxon>Entomobryoidea</taxon>
        <taxon>Orchesellidae</taxon>
        <taxon>Orchesellinae</taxon>
        <taxon>Orchesella</taxon>
    </lineage>
</organism>
<keyword evidence="5" id="KW-1185">Reference proteome</keyword>
<feature type="chain" id="PRO_5047318407" description="WAP domain-containing protein" evidence="2">
    <location>
        <begin position="21"/>
        <end position="120"/>
    </location>
</feature>
<dbReference type="EMBL" id="CAXLJM020000053">
    <property type="protein sequence ID" value="CAL8116845.1"/>
    <property type="molecule type" value="Genomic_DNA"/>
</dbReference>
<reference evidence="4 5" key="1">
    <citation type="submission" date="2024-08" db="EMBL/GenBank/DDBJ databases">
        <authorList>
            <person name="Cucini C."/>
            <person name="Frati F."/>
        </authorList>
    </citation>
    <scope>NUCLEOTIDE SEQUENCE [LARGE SCALE GENOMIC DNA]</scope>
</reference>
<evidence type="ECO:0000259" key="3">
    <source>
        <dbReference type="PROSITE" id="PS51390"/>
    </source>
</evidence>
<dbReference type="PROSITE" id="PS51390">
    <property type="entry name" value="WAP"/>
    <property type="match status" value="1"/>
</dbReference>
<feature type="compositionally biased region" description="Low complexity" evidence="1">
    <location>
        <begin position="34"/>
        <end position="57"/>
    </location>
</feature>
<dbReference type="Proteomes" id="UP001642540">
    <property type="component" value="Unassembled WGS sequence"/>
</dbReference>
<dbReference type="InterPro" id="IPR008197">
    <property type="entry name" value="WAP_dom"/>
</dbReference>
<evidence type="ECO:0000256" key="1">
    <source>
        <dbReference type="SAM" id="MobiDB-lite"/>
    </source>
</evidence>
<sequence>MKLAVLSILIVAFMVYDCHAYRGGGGNWKGGRGSSSTSTTSSTTTSTTSTTTRGTTTPPKTCGASIYRTKRGTCPPPPNIQCFDCNDSCRSDADCPGQWNICCKHPCGNQCSPPLERSSK</sequence>
<gene>
    <name evidence="4" type="ORF">ODALV1_LOCUS17424</name>
</gene>
<evidence type="ECO:0000256" key="2">
    <source>
        <dbReference type="SAM" id="SignalP"/>
    </source>
</evidence>
<evidence type="ECO:0000313" key="4">
    <source>
        <dbReference type="EMBL" id="CAL8116845.1"/>
    </source>
</evidence>
<dbReference type="InterPro" id="IPR036645">
    <property type="entry name" value="Elafin-like_sf"/>
</dbReference>
<proteinExistence type="predicted"/>
<dbReference type="Pfam" id="PF00095">
    <property type="entry name" value="WAP"/>
    <property type="match status" value="1"/>
</dbReference>
<feature type="region of interest" description="Disordered" evidence="1">
    <location>
        <begin position="25"/>
        <end position="63"/>
    </location>
</feature>